<reference evidence="2 3" key="1">
    <citation type="submission" date="2019-12" db="EMBL/GenBank/DDBJ databases">
        <authorList>
            <person name="Lee S.D."/>
        </authorList>
    </citation>
    <scope>NUCLEOTIDE SEQUENCE [LARGE SCALE GENOMIC DNA]</scope>
    <source>
        <strain evidence="2 3">GH1-50</strain>
    </source>
</reference>
<comment type="caution">
    <text evidence="2">The sequence shown here is derived from an EMBL/GenBank/DDBJ whole genome shotgun (WGS) entry which is preliminary data.</text>
</comment>
<evidence type="ECO:0008006" key="4">
    <source>
        <dbReference type="Google" id="ProtNLM"/>
    </source>
</evidence>
<feature type="compositionally biased region" description="Gly residues" evidence="1">
    <location>
        <begin position="10"/>
        <end position="22"/>
    </location>
</feature>
<dbReference type="SUPFAM" id="SSF51120">
    <property type="entry name" value="beta-Roll"/>
    <property type="match status" value="1"/>
</dbReference>
<gene>
    <name evidence="2" type="ORF">GQ651_07465</name>
</gene>
<feature type="region of interest" description="Disordered" evidence="1">
    <location>
        <begin position="1"/>
        <end position="22"/>
    </location>
</feature>
<dbReference type="AlphaFoldDB" id="A0A7C9J2P1"/>
<dbReference type="Gene3D" id="2.150.10.10">
    <property type="entry name" value="Serralysin-like metalloprotease, C-terminal"/>
    <property type="match status" value="1"/>
</dbReference>
<proteinExistence type="predicted"/>
<organism evidence="2 3">
    <name type="scientific">Kangsaoukella pontilimi</name>
    <dbReference type="NCBI Taxonomy" id="2691042"/>
    <lineage>
        <taxon>Bacteria</taxon>
        <taxon>Pseudomonadati</taxon>
        <taxon>Pseudomonadota</taxon>
        <taxon>Alphaproteobacteria</taxon>
        <taxon>Rhodobacterales</taxon>
        <taxon>Paracoccaceae</taxon>
        <taxon>Kangsaoukella</taxon>
    </lineage>
</organism>
<evidence type="ECO:0000313" key="2">
    <source>
        <dbReference type="EMBL" id="MXQ07681.1"/>
    </source>
</evidence>
<dbReference type="EMBL" id="WUPT01000001">
    <property type="protein sequence ID" value="MXQ07681.1"/>
    <property type="molecule type" value="Genomic_DNA"/>
</dbReference>
<reference evidence="2 3" key="2">
    <citation type="submission" date="2020-03" db="EMBL/GenBank/DDBJ databases">
        <title>Kangsaoukella pontilimi gen. nov., sp. nov., a new member of the family Rhodobacteraceae isolated from a tidal mudflat.</title>
        <authorList>
            <person name="Kim I.S."/>
        </authorList>
    </citation>
    <scope>NUCLEOTIDE SEQUENCE [LARGE SCALE GENOMIC DNA]</scope>
    <source>
        <strain evidence="2 3">GH1-50</strain>
    </source>
</reference>
<sequence length="304" mass="31574">MPKGGKPDKGGPGGGGGDGGDTGAADGSVIDLGALAAKKNFKTYNFHPETGVLVPYFDYRNQNGPAEDMVVLGSSGSEMLYLDEANDTATMGDGADWVVGNLGDDNISGEGDRDILIGDFDGGWSTYDILGDDTLDGGEGDDVLWGDTYRTIANGTPPEGYPDVSGGNDSLIGGAGHDDIVGDSRTLDGVTGGDDTIIGGEGNDFMWGDAYELINEATGGADVFVFEDGSNDDVIFDFEVGKDILDLTGWSGNFVLDPTYTEPAGEGEPDFTGTLITHTWGDPGAEQTDTIFLLDVSISEYLIA</sequence>
<evidence type="ECO:0000313" key="3">
    <source>
        <dbReference type="Proteomes" id="UP000480350"/>
    </source>
</evidence>
<accession>A0A7C9J2P1</accession>
<dbReference type="PRINTS" id="PR00313">
    <property type="entry name" value="CABNDNGRPT"/>
</dbReference>
<keyword evidence="3" id="KW-1185">Reference proteome</keyword>
<name>A0A7C9J2P1_9RHOB</name>
<dbReference type="Proteomes" id="UP000480350">
    <property type="component" value="Unassembled WGS sequence"/>
</dbReference>
<evidence type="ECO:0000256" key="1">
    <source>
        <dbReference type="SAM" id="MobiDB-lite"/>
    </source>
</evidence>
<dbReference type="InterPro" id="IPR001343">
    <property type="entry name" value="Hemolysn_Ca-bd"/>
</dbReference>
<protein>
    <recommendedName>
        <fullName evidence="4">Hemolysin type calcium-binding protein</fullName>
    </recommendedName>
</protein>
<dbReference type="Pfam" id="PF00353">
    <property type="entry name" value="HemolysinCabind"/>
    <property type="match status" value="4"/>
</dbReference>
<dbReference type="RefSeq" id="WP_160763545.1">
    <property type="nucleotide sequence ID" value="NZ_WUPT01000001.1"/>
</dbReference>
<dbReference type="GO" id="GO:0005509">
    <property type="term" value="F:calcium ion binding"/>
    <property type="evidence" value="ECO:0007669"/>
    <property type="project" value="InterPro"/>
</dbReference>
<dbReference type="InterPro" id="IPR011049">
    <property type="entry name" value="Serralysin-like_metalloprot_C"/>
</dbReference>